<proteinExistence type="predicted"/>
<feature type="compositionally biased region" description="Basic and acidic residues" evidence="1">
    <location>
        <begin position="51"/>
        <end position="62"/>
    </location>
</feature>
<keyword evidence="3" id="KW-1185">Reference proteome</keyword>
<dbReference type="Proteomes" id="UP001590950">
    <property type="component" value="Unassembled WGS sequence"/>
</dbReference>
<comment type="caution">
    <text evidence="2">The sequence shown here is derived from an EMBL/GenBank/DDBJ whole genome shotgun (WGS) entry which is preliminary data.</text>
</comment>
<evidence type="ECO:0000313" key="2">
    <source>
        <dbReference type="EMBL" id="KAL2044409.1"/>
    </source>
</evidence>
<feature type="region of interest" description="Disordered" evidence="1">
    <location>
        <begin position="45"/>
        <end position="79"/>
    </location>
</feature>
<feature type="compositionally biased region" description="Polar residues" evidence="1">
    <location>
        <begin position="63"/>
        <end position="78"/>
    </location>
</feature>
<evidence type="ECO:0000313" key="3">
    <source>
        <dbReference type="Proteomes" id="UP001590950"/>
    </source>
</evidence>
<organism evidence="2 3">
    <name type="scientific">Stereocaulon virgatum</name>
    <dbReference type="NCBI Taxonomy" id="373712"/>
    <lineage>
        <taxon>Eukaryota</taxon>
        <taxon>Fungi</taxon>
        <taxon>Dikarya</taxon>
        <taxon>Ascomycota</taxon>
        <taxon>Pezizomycotina</taxon>
        <taxon>Lecanoromycetes</taxon>
        <taxon>OSLEUM clade</taxon>
        <taxon>Lecanoromycetidae</taxon>
        <taxon>Lecanorales</taxon>
        <taxon>Lecanorineae</taxon>
        <taxon>Stereocaulaceae</taxon>
        <taxon>Stereocaulon</taxon>
    </lineage>
</organism>
<accession>A0ABR4AFY8</accession>
<protein>
    <submittedName>
        <fullName evidence="2">Uncharacterized protein</fullName>
    </submittedName>
</protein>
<evidence type="ECO:0000256" key="1">
    <source>
        <dbReference type="SAM" id="MobiDB-lite"/>
    </source>
</evidence>
<reference evidence="2 3" key="1">
    <citation type="submission" date="2024-09" db="EMBL/GenBank/DDBJ databases">
        <title>Rethinking Asexuality: The Enigmatic Case of Functional Sexual Genes in Lepraria (Stereocaulaceae).</title>
        <authorList>
            <person name="Doellman M."/>
            <person name="Sun Y."/>
            <person name="Barcenas-Pena A."/>
            <person name="Lumbsch H.T."/>
            <person name="Grewe F."/>
        </authorList>
    </citation>
    <scope>NUCLEOTIDE SEQUENCE [LARGE SCALE GENOMIC DNA]</scope>
    <source>
        <strain evidence="2 3">Mercado 3170</strain>
    </source>
</reference>
<dbReference type="EMBL" id="JBEFKJ010000009">
    <property type="protein sequence ID" value="KAL2044409.1"/>
    <property type="molecule type" value="Genomic_DNA"/>
</dbReference>
<sequence length="167" mass="19360">MGSFSLSSFSQLVVKSPNSSKIRQVASSFHFPGILSFNARNAAFHTKPRRLKQDQDSPKTPEQDQMSSNTPVRPSLDSSRYFDEFEPNFNKLNPDKKFLAIHSFRLMVERDGQSGSPELNEKEREEVIKQMIRLEKETRDKDRWYYKAFRGIAWGPTILVNAILYLL</sequence>
<gene>
    <name evidence="2" type="ORF">N7G274_003114</name>
</gene>
<name>A0ABR4AFY8_9LECA</name>